<dbReference type="AlphaFoldDB" id="A0A502G3Q6"/>
<accession>A0A502G3Q6</accession>
<proteinExistence type="predicted"/>
<dbReference type="RefSeq" id="WP_140475408.1">
    <property type="nucleotide sequence ID" value="NZ_RCZD01000017.1"/>
</dbReference>
<feature type="region of interest" description="Disordered" evidence="1">
    <location>
        <begin position="35"/>
        <end position="62"/>
    </location>
</feature>
<organism evidence="2 3">
    <name type="scientific">Ewingella americana</name>
    <dbReference type="NCBI Taxonomy" id="41202"/>
    <lineage>
        <taxon>Bacteria</taxon>
        <taxon>Pseudomonadati</taxon>
        <taxon>Pseudomonadota</taxon>
        <taxon>Gammaproteobacteria</taxon>
        <taxon>Enterobacterales</taxon>
        <taxon>Yersiniaceae</taxon>
        <taxon>Ewingella</taxon>
    </lineage>
</organism>
<keyword evidence="3" id="KW-1185">Reference proteome</keyword>
<evidence type="ECO:0000313" key="3">
    <source>
        <dbReference type="Proteomes" id="UP000317663"/>
    </source>
</evidence>
<evidence type="ECO:0000313" key="2">
    <source>
        <dbReference type="EMBL" id="TPG55846.1"/>
    </source>
</evidence>
<reference evidence="2 3" key="1">
    <citation type="journal article" date="2019" name="Environ. Microbiol.">
        <title>Species interactions and distinct microbial communities in high Arctic permafrost affected cryosols are associated with the CH4 and CO2 gas fluxes.</title>
        <authorList>
            <person name="Altshuler I."/>
            <person name="Hamel J."/>
            <person name="Turney S."/>
            <person name="Magnuson E."/>
            <person name="Levesque R."/>
            <person name="Greer C."/>
            <person name="Whyte L.G."/>
        </authorList>
    </citation>
    <scope>NUCLEOTIDE SEQUENCE [LARGE SCALE GENOMIC DNA]</scope>
    <source>
        <strain evidence="2 3">E4</strain>
    </source>
</reference>
<dbReference type="EMBL" id="RCZD01000017">
    <property type="protein sequence ID" value="TPG55846.1"/>
    <property type="molecule type" value="Genomic_DNA"/>
</dbReference>
<name>A0A502G3Q6_9GAMM</name>
<sequence>MFFDRSKTLTEEICQNKVSMLAIIRVVQDERSQFNHSKNPCGYEGTDSNQNNPAENAYLSDP</sequence>
<protein>
    <submittedName>
        <fullName evidence="2">Uncharacterized protein</fullName>
    </submittedName>
</protein>
<evidence type="ECO:0000256" key="1">
    <source>
        <dbReference type="SAM" id="MobiDB-lite"/>
    </source>
</evidence>
<comment type="caution">
    <text evidence="2">The sequence shown here is derived from an EMBL/GenBank/DDBJ whole genome shotgun (WGS) entry which is preliminary data.</text>
</comment>
<gene>
    <name evidence="2" type="ORF">EAH77_23005</name>
</gene>
<dbReference type="Proteomes" id="UP000317663">
    <property type="component" value="Unassembled WGS sequence"/>
</dbReference>